<dbReference type="PANTHER" id="PTHR23320:SF128">
    <property type="entry name" value="MEMBRANE-SPANNING 4-DOMAINS SUBFAMILY A MEMBER 4A"/>
    <property type="match status" value="1"/>
</dbReference>
<dbReference type="AlphaFoldDB" id="A0ABD0WID4"/>
<feature type="transmembrane region" description="Helical" evidence="6">
    <location>
        <begin position="78"/>
        <end position="102"/>
    </location>
</feature>
<sequence>MSNSVTTTTNGIVVVTHVHPMGNAAGVPGVNSPIQSFSSRLERFRKVHPKALGTVQIMIGGIMLLMGIVTSAPHPYNIVVFSGFFVWGSIIHVIAGSLTVAADNTLNPCLVKGSLGMNVVAAVTAFIGIILYSLEAASFRYYVYDNRSQGVSGVMVILSLLEFIVSICVSSFACKAFCQYYPNHQAVPPEEYGMGTVFQQNNLPLYTAVVP</sequence>
<feature type="transmembrane region" description="Helical" evidence="6">
    <location>
        <begin position="154"/>
        <end position="174"/>
    </location>
</feature>
<dbReference type="Pfam" id="PF04103">
    <property type="entry name" value="CD20"/>
    <property type="match status" value="1"/>
</dbReference>
<dbReference type="InterPro" id="IPR030417">
    <property type="entry name" value="MS4A"/>
</dbReference>
<dbReference type="InterPro" id="IPR007237">
    <property type="entry name" value="CD20-like"/>
</dbReference>
<keyword evidence="3 6" id="KW-0812">Transmembrane</keyword>
<reference evidence="7 8" key="1">
    <citation type="submission" date="2024-06" db="EMBL/GenBank/DDBJ databases">
        <authorList>
            <person name="Pan Q."/>
            <person name="Wen M."/>
            <person name="Jouanno E."/>
            <person name="Zahm M."/>
            <person name="Klopp C."/>
            <person name="Cabau C."/>
            <person name="Louis A."/>
            <person name="Berthelot C."/>
            <person name="Parey E."/>
            <person name="Roest Crollius H."/>
            <person name="Montfort J."/>
            <person name="Robinson-Rechavi M."/>
            <person name="Bouchez O."/>
            <person name="Lampietro C."/>
            <person name="Lopez Roques C."/>
            <person name="Donnadieu C."/>
            <person name="Postlethwait J."/>
            <person name="Bobe J."/>
            <person name="Verreycken H."/>
            <person name="Guiguen Y."/>
        </authorList>
    </citation>
    <scope>NUCLEOTIDE SEQUENCE [LARGE SCALE GENOMIC DNA]</scope>
    <source>
        <strain evidence="7">Up_M1</strain>
        <tissue evidence="7">Testis</tissue>
    </source>
</reference>
<feature type="transmembrane region" description="Helical" evidence="6">
    <location>
        <begin position="51"/>
        <end position="72"/>
    </location>
</feature>
<dbReference type="PANTHER" id="PTHR23320">
    <property type="entry name" value="MEMBRANE-SPANNING 4-DOMAINS SUBFAMILY A MS4A -RELATED"/>
    <property type="match status" value="1"/>
</dbReference>
<name>A0ABD0WID4_UMBPY</name>
<organism evidence="7 8">
    <name type="scientific">Umbra pygmaea</name>
    <name type="common">Eastern mudminnow</name>
    <dbReference type="NCBI Taxonomy" id="75934"/>
    <lineage>
        <taxon>Eukaryota</taxon>
        <taxon>Metazoa</taxon>
        <taxon>Chordata</taxon>
        <taxon>Craniata</taxon>
        <taxon>Vertebrata</taxon>
        <taxon>Euteleostomi</taxon>
        <taxon>Actinopterygii</taxon>
        <taxon>Neopterygii</taxon>
        <taxon>Teleostei</taxon>
        <taxon>Protacanthopterygii</taxon>
        <taxon>Esociformes</taxon>
        <taxon>Umbridae</taxon>
        <taxon>Umbra</taxon>
    </lineage>
</organism>
<feature type="transmembrane region" description="Helical" evidence="6">
    <location>
        <begin position="114"/>
        <end position="134"/>
    </location>
</feature>
<evidence type="ECO:0000256" key="5">
    <source>
        <dbReference type="ARBA" id="ARBA00023136"/>
    </source>
</evidence>
<comment type="subcellular location">
    <subcellularLocation>
        <location evidence="1">Membrane</location>
        <topology evidence="1">Multi-pass membrane protein</topology>
    </subcellularLocation>
</comment>
<evidence type="ECO:0000313" key="8">
    <source>
        <dbReference type="Proteomes" id="UP001557470"/>
    </source>
</evidence>
<dbReference type="Proteomes" id="UP001557470">
    <property type="component" value="Unassembled WGS sequence"/>
</dbReference>
<comment type="similarity">
    <text evidence="2">Belongs to the MS4A family.</text>
</comment>
<evidence type="ECO:0000256" key="4">
    <source>
        <dbReference type="ARBA" id="ARBA00022989"/>
    </source>
</evidence>
<evidence type="ECO:0000256" key="1">
    <source>
        <dbReference type="ARBA" id="ARBA00004141"/>
    </source>
</evidence>
<keyword evidence="8" id="KW-1185">Reference proteome</keyword>
<gene>
    <name evidence="7" type="ORF">UPYG_G00229100</name>
</gene>
<evidence type="ECO:0000256" key="6">
    <source>
        <dbReference type="SAM" id="Phobius"/>
    </source>
</evidence>
<accession>A0ABD0WID4</accession>
<dbReference type="GO" id="GO:0016020">
    <property type="term" value="C:membrane"/>
    <property type="evidence" value="ECO:0007669"/>
    <property type="project" value="UniProtKB-SubCell"/>
</dbReference>
<evidence type="ECO:0000256" key="3">
    <source>
        <dbReference type="ARBA" id="ARBA00022692"/>
    </source>
</evidence>
<keyword evidence="5 6" id="KW-0472">Membrane</keyword>
<evidence type="ECO:0000313" key="7">
    <source>
        <dbReference type="EMBL" id="KAL0969560.1"/>
    </source>
</evidence>
<keyword evidence="4 6" id="KW-1133">Transmembrane helix</keyword>
<evidence type="ECO:0000256" key="2">
    <source>
        <dbReference type="ARBA" id="ARBA00009565"/>
    </source>
</evidence>
<comment type="caution">
    <text evidence="7">The sequence shown here is derived from an EMBL/GenBank/DDBJ whole genome shotgun (WGS) entry which is preliminary data.</text>
</comment>
<protein>
    <submittedName>
        <fullName evidence="7">Uncharacterized protein</fullName>
    </submittedName>
</protein>
<dbReference type="EMBL" id="JAGEUA010000007">
    <property type="protein sequence ID" value="KAL0969560.1"/>
    <property type="molecule type" value="Genomic_DNA"/>
</dbReference>
<proteinExistence type="inferred from homology"/>